<evidence type="ECO:0000256" key="8">
    <source>
        <dbReference type="ARBA" id="ARBA00023136"/>
    </source>
</evidence>
<dbReference type="PRINTS" id="PR00081">
    <property type="entry name" value="GDHRDH"/>
</dbReference>
<dbReference type="PRINTS" id="PR00080">
    <property type="entry name" value="SDRFAMILY"/>
</dbReference>
<evidence type="ECO:0000256" key="1">
    <source>
        <dbReference type="ARBA" id="ARBA00004141"/>
    </source>
</evidence>
<dbReference type="Proteomes" id="UP000024635">
    <property type="component" value="Unassembled WGS sequence"/>
</dbReference>
<evidence type="ECO:0000313" key="14">
    <source>
        <dbReference type="Proteomes" id="UP000024635"/>
    </source>
</evidence>
<dbReference type="Gene3D" id="3.40.50.720">
    <property type="entry name" value="NAD(P)-binding Rossmann-like Domain"/>
    <property type="match status" value="1"/>
</dbReference>
<accession>A0A016SBE4</accession>
<dbReference type="OrthoDB" id="10253736at2759"/>
<keyword evidence="3" id="KW-0812">Transmembrane</keyword>
<comment type="similarity">
    <text evidence="2 12">Belongs to the short-chain dehydrogenases/reductases (SDR) family.</text>
</comment>
<gene>
    <name evidence="13" type="primary">Acey_s0259.g503</name>
    <name evidence="13" type="ORF">Y032_0259g503</name>
</gene>
<dbReference type="PANTHER" id="PTHR24322:SF742">
    <property type="entry name" value="PROTEIN DHS-3"/>
    <property type="match status" value="1"/>
</dbReference>
<evidence type="ECO:0000256" key="6">
    <source>
        <dbReference type="ARBA" id="ARBA00023002"/>
    </source>
</evidence>
<organism evidence="13 14">
    <name type="scientific">Ancylostoma ceylanicum</name>
    <dbReference type="NCBI Taxonomy" id="53326"/>
    <lineage>
        <taxon>Eukaryota</taxon>
        <taxon>Metazoa</taxon>
        <taxon>Ecdysozoa</taxon>
        <taxon>Nematoda</taxon>
        <taxon>Chromadorea</taxon>
        <taxon>Rhabditida</taxon>
        <taxon>Rhabditina</taxon>
        <taxon>Rhabditomorpha</taxon>
        <taxon>Strongyloidea</taxon>
        <taxon>Ancylostomatidae</taxon>
        <taxon>Ancylostomatinae</taxon>
        <taxon>Ancylostoma</taxon>
    </lineage>
</organism>
<comment type="function">
    <text evidence="9">Catalyzes the reduction of all-trans-retinal to all-trans-retinol in the presence of NADPH.</text>
</comment>
<keyword evidence="5" id="KW-1133">Transmembrane helix</keyword>
<reference evidence="14" key="1">
    <citation type="journal article" date="2015" name="Nat. Genet.">
        <title>The genome and transcriptome of the zoonotic hookworm Ancylostoma ceylanicum identify infection-specific gene families.</title>
        <authorList>
            <person name="Schwarz E.M."/>
            <person name="Hu Y."/>
            <person name="Antoshechkin I."/>
            <person name="Miller M.M."/>
            <person name="Sternberg P.W."/>
            <person name="Aroian R.V."/>
        </authorList>
    </citation>
    <scope>NUCLEOTIDE SEQUENCE</scope>
    <source>
        <strain evidence="14">HY135</strain>
    </source>
</reference>
<dbReference type="EMBL" id="JARK01001595">
    <property type="protein sequence ID" value="EYB87672.1"/>
    <property type="molecule type" value="Genomic_DNA"/>
</dbReference>
<evidence type="ECO:0000256" key="2">
    <source>
        <dbReference type="ARBA" id="ARBA00006484"/>
    </source>
</evidence>
<dbReference type="InterPro" id="IPR002347">
    <property type="entry name" value="SDR_fam"/>
</dbReference>
<protein>
    <recommendedName>
        <fullName evidence="10">Short-chain dehydrogenase/reductase 3</fullName>
    </recommendedName>
    <alternativeName>
        <fullName evidence="11">Retinal short-chain dehydrogenase/reductase 1</fullName>
    </alternativeName>
</protein>
<dbReference type="SUPFAM" id="SSF51735">
    <property type="entry name" value="NAD(P)-binding Rossmann-fold domains"/>
    <property type="match status" value="1"/>
</dbReference>
<keyword evidence="6" id="KW-0560">Oxidoreductase</keyword>
<dbReference type="STRING" id="53326.A0A016SBE4"/>
<evidence type="ECO:0000256" key="5">
    <source>
        <dbReference type="ARBA" id="ARBA00022989"/>
    </source>
</evidence>
<evidence type="ECO:0000256" key="10">
    <source>
        <dbReference type="ARBA" id="ARBA00068717"/>
    </source>
</evidence>
<evidence type="ECO:0000313" key="13">
    <source>
        <dbReference type="EMBL" id="EYB87672.1"/>
    </source>
</evidence>
<keyword evidence="8" id="KW-0472">Membrane</keyword>
<dbReference type="PANTHER" id="PTHR24322">
    <property type="entry name" value="PKSB"/>
    <property type="match status" value="1"/>
</dbReference>
<dbReference type="GO" id="GO:0005811">
    <property type="term" value="C:lipid droplet"/>
    <property type="evidence" value="ECO:0007669"/>
    <property type="project" value="TreeGrafter"/>
</dbReference>
<evidence type="ECO:0000256" key="4">
    <source>
        <dbReference type="ARBA" id="ARBA00022857"/>
    </source>
</evidence>
<keyword evidence="14" id="KW-1185">Reference proteome</keyword>
<dbReference type="InterPro" id="IPR036291">
    <property type="entry name" value="NAD(P)-bd_dom_sf"/>
</dbReference>
<comment type="subcellular location">
    <subcellularLocation>
        <location evidence="1">Membrane</location>
        <topology evidence="1">Multi-pass membrane protein</topology>
    </subcellularLocation>
</comment>
<name>A0A016SBE4_9BILA</name>
<dbReference type="FunFam" id="3.40.50.720:FF:000131">
    <property type="entry name" value="Short-chain dehydrogenase/reductase 3"/>
    <property type="match status" value="1"/>
</dbReference>
<comment type="caution">
    <text evidence="13">The sequence shown here is derived from an EMBL/GenBank/DDBJ whole genome shotgun (WGS) entry which is preliminary data.</text>
</comment>
<dbReference type="GO" id="GO:0016020">
    <property type="term" value="C:membrane"/>
    <property type="evidence" value="ECO:0007669"/>
    <property type="project" value="UniProtKB-SubCell"/>
</dbReference>
<dbReference type="GO" id="GO:0052650">
    <property type="term" value="F:all-trans-retinol dehydrogenase (NADP+) activity"/>
    <property type="evidence" value="ECO:0007669"/>
    <property type="project" value="UniProtKB-ARBA"/>
</dbReference>
<evidence type="ECO:0000256" key="12">
    <source>
        <dbReference type="RuleBase" id="RU000363"/>
    </source>
</evidence>
<keyword evidence="4" id="KW-0521">NADP</keyword>
<keyword evidence="7" id="KW-0443">Lipid metabolism</keyword>
<sequence>MVWLSQLSVLCKDFHGASFDCTNSIMDHCTSRSNLQKVHLCSTCDLNSLNTFGESSFAVVEMMGSMNILKFYLCVPSNEIVGTTPERKRTWGSLCQLERALRSAAPCTIIIRRNIHMIFDSISEVFDALLSNFGPRGFKKPKDIAGQVVLVTGAGNGIGRLIATKIATTGCILVLWDIDEKGNEETKRMCDDLGAETHIYRVDMSDRQAIYSTASRVTSDVGVVNIVVNNAGILRDGGDFLKKSDDTIDATIRVNMMAHIWMAKAFLPNMIEQNDGHIVCVCSMSGIVGAKDIVDYSASKFGAFGFQEALENEMCHRKRNIHFTTICPSYIQTTMCDRIPLSSSTNFLSPNHVAEEIVHAILTNKRIVLLPKKTYFLYAAKGLIPRRTFQRLLLFVQK</sequence>
<evidence type="ECO:0000256" key="7">
    <source>
        <dbReference type="ARBA" id="ARBA00023098"/>
    </source>
</evidence>
<proteinExistence type="inferred from homology"/>
<dbReference type="AlphaFoldDB" id="A0A016SBE4"/>
<evidence type="ECO:0000256" key="11">
    <source>
        <dbReference type="ARBA" id="ARBA00082544"/>
    </source>
</evidence>
<dbReference type="Pfam" id="PF00106">
    <property type="entry name" value="adh_short"/>
    <property type="match status" value="1"/>
</dbReference>
<evidence type="ECO:0000256" key="3">
    <source>
        <dbReference type="ARBA" id="ARBA00022692"/>
    </source>
</evidence>
<evidence type="ECO:0000256" key="9">
    <source>
        <dbReference type="ARBA" id="ARBA00059620"/>
    </source>
</evidence>